<dbReference type="PANTHER" id="PTHR11062">
    <property type="entry name" value="EXOSTOSIN HEPARAN SULFATE GLYCOSYLTRANSFERASE -RELATED"/>
    <property type="match status" value="1"/>
</dbReference>
<dbReference type="Pfam" id="PF03016">
    <property type="entry name" value="Exostosin_GT47"/>
    <property type="match status" value="1"/>
</dbReference>
<proteinExistence type="inferred from homology"/>
<dbReference type="InterPro" id="IPR040911">
    <property type="entry name" value="Exostosin_GT47"/>
</dbReference>
<dbReference type="OrthoDB" id="1924787at2759"/>
<dbReference type="AlphaFoldDB" id="A0A2J8AAN4"/>
<comment type="similarity">
    <text evidence="2">Belongs to the glycosyltransferase 47 family.</text>
</comment>
<name>A0A2J8AAN4_9CHLO</name>
<feature type="region of interest" description="Disordered" evidence="4">
    <location>
        <begin position="89"/>
        <end position="128"/>
    </location>
</feature>
<feature type="domain" description="Exostosin GT47" evidence="5">
    <location>
        <begin position="11"/>
        <end position="85"/>
    </location>
</feature>
<accession>A0A2J8AAN4</accession>
<dbReference type="Proteomes" id="UP000236333">
    <property type="component" value="Unassembled WGS sequence"/>
</dbReference>
<organism evidence="6 7">
    <name type="scientific">Tetrabaena socialis</name>
    <dbReference type="NCBI Taxonomy" id="47790"/>
    <lineage>
        <taxon>Eukaryota</taxon>
        <taxon>Viridiplantae</taxon>
        <taxon>Chlorophyta</taxon>
        <taxon>core chlorophytes</taxon>
        <taxon>Chlorophyceae</taxon>
        <taxon>CS clade</taxon>
        <taxon>Chlamydomonadales</taxon>
        <taxon>Tetrabaenaceae</taxon>
        <taxon>Tetrabaena</taxon>
    </lineage>
</organism>
<sequence>DDNVHDLEEPSYQTHRKFMELLLRDSWVRTENPLEANLFYVPATSYSYSSNASPPTNQIARALAYVAQHFPFFNASGGRDHFIWTTGGPPARGRGPGRGTCEAAPPAAGRGPRAGPGSASPRTFGPAGSCSERTGVHGLDHVWQPYESDGVLPYSEFSLRLSKADIPHIVPILRSLPAARVVRMRLAMVRYHRAFLWAPELGGRAYEFTILALEQRLHGLWGRLWGSHRRQR</sequence>
<evidence type="ECO:0000256" key="4">
    <source>
        <dbReference type="SAM" id="MobiDB-lite"/>
    </source>
</evidence>
<dbReference type="InterPro" id="IPR004263">
    <property type="entry name" value="Exostosin"/>
</dbReference>
<dbReference type="GO" id="GO:0016757">
    <property type="term" value="F:glycosyltransferase activity"/>
    <property type="evidence" value="ECO:0007669"/>
    <property type="project" value="InterPro"/>
</dbReference>
<evidence type="ECO:0000256" key="1">
    <source>
        <dbReference type="ARBA" id="ARBA00004323"/>
    </source>
</evidence>
<gene>
    <name evidence="6" type="ORF">TSOC_003812</name>
</gene>
<comment type="caution">
    <text evidence="6">The sequence shown here is derived from an EMBL/GenBank/DDBJ whole genome shotgun (WGS) entry which is preliminary data.</text>
</comment>
<evidence type="ECO:0000259" key="5">
    <source>
        <dbReference type="Pfam" id="PF03016"/>
    </source>
</evidence>
<dbReference type="PANTHER" id="PTHR11062:SF376">
    <property type="entry name" value="EXOSTOSIN FAMILY PROTEIN"/>
    <property type="match status" value="1"/>
</dbReference>
<keyword evidence="3" id="KW-0333">Golgi apparatus</keyword>
<evidence type="ECO:0000256" key="3">
    <source>
        <dbReference type="ARBA" id="ARBA00023034"/>
    </source>
</evidence>
<keyword evidence="7" id="KW-1185">Reference proteome</keyword>
<reference evidence="6 7" key="1">
    <citation type="journal article" date="2017" name="Mol. Biol. Evol.">
        <title>The 4-celled Tetrabaena socialis nuclear genome reveals the essential components for genetic control of cell number at the origin of multicellularity in the volvocine lineage.</title>
        <authorList>
            <person name="Featherston J."/>
            <person name="Arakaki Y."/>
            <person name="Hanschen E.R."/>
            <person name="Ferris P.J."/>
            <person name="Michod R.E."/>
            <person name="Olson B.J.S.C."/>
            <person name="Nozaki H."/>
            <person name="Durand P.M."/>
        </authorList>
    </citation>
    <scope>NUCLEOTIDE SEQUENCE [LARGE SCALE GENOMIC DNA]</scope>
    <source>
        <strain evidence="6 7">NIES-571</strain>
    </source>
</reference>
<feature type="non-terminal residue" evidence="6">
    <location>
        <position position="1"/>
    </location>
</feature>
<protein>
    <recommendedName>
        <fullName evidence="5">Exostosin GT47 domain-containing protein</fullName>
    </recommendedName>
</protein>
<evidence type="ECO:0000313" key="6">
    <source>
        <dbReference type="EMBL" id="PNH09584.1"/>
    </source>
</evidence>
<evidence type="ECO:0000313" key="7">
    <source>
        <dbReference type="Proteomes" id="UP000236333"/>
    </source>
</evidence>
<dbReference type="GO" id="GO:0000139">
    <property type="term" value="C:Golgi membrane"/>
    <property type="evidence" value="ECO:0007669"/>
    <property type="project" value="UniProtKB-SubCell"/>
</dbReference>
<evidence type="ECO:0000256" key="2">
    <source>
        <dbReference type="ARBA" id="ARBA00010271"/>
    </source>
</evidence>
<feature type="compositionally biased region" description="Low complexity" evidence="4">
    <location>
        <begin position="89"/>
        <end position="122"/>
    </location>
</feature>
<comment type="subcellular location">
    <subcellularLocation>
        <location evidence="1">Golgi apparatus membrane</location>
        <topology evidence="1">Single-pass type II membrane protein</topology>
    </subcellularLocation>
</comment>
<dbReference type="EMBL" id="PGGS01000085">
    <property type="protein sequence ID" value="PNH09584.1"/>
    <property type="molecule type" value="Genomic_DNA"/>
</dbReference>